<gene>
    <name evidence="1" type="ORF">E2C01_073881</name>
</gene>
<proteinExistence type="predicted"/>
<name>A0A5B7IEU9_PORTR</name>
<dbReference type="EMBL" id="VSRR010050912">
    <property type="protein sequence ID" value="MPC79358.1"/>
    <property type="molecule type" value="Genomic_DNA"/>
</dbReference>
<dbReference type="Proteomes" id="UP000324222">
    <property type="component" value="Unassembled WGS sequence"/>
</dbReference>
<protein>
    <submittedName>
        <fullName evidence="1">Uncharacterized protein</fullName>
    </submittedName>
</protein>
<evidence type="ECO:0000313" key="2">
    <source>
        <dbReference type="Proteomes" id="UP000324222"/>
    </source>
</evidence>
<reference evidence="1 2" key="1">
    <citation type="submission" date="2019-05" db="EMBL/GenBank/DDBJ databases">
        <title>Another draft genome of Portunus trituberculatus and its Hox gene families provides insights of decapod evolution.</title>
        <authorList>
            <person name="Jeong J.-H."/>
            <person name="Song I."/>
            <person name="Kim S."/>
            <person name="Choi T."/>
            <person name="Kim D."/>
            <person name="Ryu S."/>
            <person name="Kim W."/>
        </authorList>
    </citation>
    <scope>NUCLEOTIDE SEQUENCE [LARGE SCALE GENOMIC DNA]</scope>
    <source>
        <tissue evidence="1">Muscle</tissue>
    </source>
</reference>
<dbReference type="AlphaFoldDB" id="A0A5B7IEU9"/>
<sequence>MSSYSAEFTDSSYIEMPQQPTDGSKWTAQLKKNGATSMWAKSVAKRRRDSGQEYVAIKSKKLVPAVRLISSCTCLKKCFEAVGEENIC</sequence>
<accession>A0A5B7IEU9</accession>
<comment type="caution">
    <text evidence="1">The sequence shown here is derived from an EMBL/GenBank/DDBJ whole genome shotgun (WGS) entry which is preliminary data.</text>
</comment>
<keyword evidence="2" id="KW-1185">Reference proteome</keyword>
<organism evidence="1 2">
    <name type="scientific">Portunus trituberculatus</name>
    <name type="common">Swimming crab</name>
    <name type="synonym">Neptunus trituberculatus</name>
    <dbReference type="NCBI Taxonomy" id="210409"/>
    <lineage>
        <taxon>Eukaryota</taxon>
        <taxon>Metazoa</taxon>
        <taxon>Ecdysozoa</taxon>
        <taxon>Arthropoda</taxon>
        <taxon>Crustacea</taxon>
        <taxon>Multicrustacea</taxon>
        <taxon>Malacostraca</taxon>
        <taxon>Eumalacostraca</taxon>
        <taxon>Eucarida</taxon>
        <taxon>Decapoda</taxon>
        <taxon>Pleocyemata</taxon>
        <taxon>Brachyura</taxon>
        <taxon>Eubrachyura</taxon>
        <taxon>Portunoidea</taxon>
        <taxon>Portunidae</taxon>
        <taxon>Portuninae</taxon>
        <taxon>Portunus</taxon>
    </lineage>
</organism>
<evidence type="ECO:0000313" key="1">
    <source>
        <dbReference type="EMBL" id="MPC79358.1"/>
    </source>
</evidence>